<dbReference type="SUPFAM" id="SSF52266">
    <property type="entry name" value="SGNH hydrolase"/>
    <property type="match status" value="1"/>
</dbReference>
<dbReference type="AlphaFoldDB" id="A0A1J7JCT5"/>
<dbReference type="Proteomes" id="UP000182658">
    <property type="component" value="Unassembled WGS sequence"/>
</dbReference>
<dbReference type="EMBL" id="KV875102">
    <property type="protein sequence ID" value="OIW25394.1"/>
    <property type="molecule type" value="Genomic_DNA"/>
</dbReference>
<dbReference type="PANTHER" id="PTHR37981">
    <property type="entry name" value="LIPASE 2"/>
    <property type="match status" value="1"/>
</dbReference>
<accession>A0A1J7JCT5</accession>
<dbReference type="InterPro" id="IPR037460">
    <property type="entry name" value="SEST-like"/>
</dbReference>
<dbReference type="Gene3D" id="3.40.50.1110">
    <property type="entry name" value="SGNH hydrolase"/>
    <property type="match status" value="2"/>
</dbReference>
<dbReference type="InterPro" id="IPR036514">
    <property type="entry name" value="SGNH_hydro_sf"/>
</dbReference>
<dbReference type="PANTHER" id="PTHR37981:SF1">
    <property type="entry name" value="SGNH HYDROLASE-TYPE ESTERASE DOMAIN-CONTAINING PROTEIN"/>
    <property type="match status" value="1"/>
</dbReference>
<name>A0A1J7JCT5_9PEZI</name>
<dbReference type="OrthoDB" id="5152379at2759"/>
<protein>
    <submittedName>
        <fullName evidence="1">Uncharacterized protein</fullName>
    </submittedName>
</protein>
<keyword evidence="2" id="KW-1185">Reference proteome</keyword>
<dbReference type="InterPro" id="IPR012334">
    <property type="entry name" value="Pectin_lyas_fold"/>
</dbReference>
<gene>
    <name evidence="1" type="ORF">CONLIGDRAFT_718235</name>
</gene>
<evidence type="ECO:0000313" key="2">
    <source>
        <dbReference type="Proteomes" id="UP000182658"/>
    </source>
</evidence>
<dbReference type="InParanoid" id="A0A1J7JCT5"/>
<dbReference type="GO" id="GO:0006629">
    <property type="term" value="P:lipid metabolic process"/>
    <property type="evidence" value="ECO:0007669"/>
    <property type="project" value="TreeGrafter"/>
</dbReference>
<reference evidence="1 2" key="1">
    <citation type="submission" date="2016-10" db="EMBL/GenBank/DDBJ databases">
        <title>Draft genome sequence of Coniochaeta ligniaria NRRL30616, a lignocellulolytic fungus for bioabatement of inhibitors in plant biomass hydrolysates.</title>
        <authorList>
            <consortium name="DOE Joint Genome Institute"/>
            <person name="Jimenez D.J."/>
            <person name="Hector R.E."/>
            <person name="Riley R."/>
            <person name="Sun H."/>
            <person name="Grigoriev I.V."/>
            <person name="Van Elsas J.D."/>
            <person name="Nichols N.N."/>
        </authorList>
    </citation>
    <scope>NUCLEOTIDE SEQUENCE [LARGE SCALE GENOMIC DNA]</scope>
    <source>
        <strain evidence="1 2">NRRL 30616</strain>
    </source>
</reference>
<sequence>MQVDQCPQGTGTDCKAGLMLMRVTPSGGGYFQNVWVWVADHDIDDPFNDRINILVARGWLIESTAPTFLYGTASEHSVMYQYSFAGASTLKAGMIQTESAYFQGKDGLGNPGPFTGSAAYPGDPVLPDGGCGAKGNGTAGCDESWAVVILNSTKITIDGAGLYSWFDAYDESCVDSWNCQQSLVQIGHGSGDLSIKNLVTIGATDMVSGVSGESFLGIGADENLNSVGHPWWSLLSNFQIVGTVATTNWPANRNFFGLGDSFAAGIGADCGDITEDQPEGAKCFKCKGAYPYQLANNFPPFNGGAGSHKSIFKFFACSGAKTGGIVDPPDAGKNSQVKQIKDYGNFKEFGFATLSIGGIMDLATVTNFKLFVTGYGRLFNEHTDWCNKKNIFPYTIPFKWRADLTKELRIKCNTMTTNLNTRISAIAKAVNQQYIDKGLQKRVYYVDTDKTYETNRWCDGLDRKTWRDDVFFFNINSDDYKPDGTVVSGQDGGGNSPVVIDLGGIDTATCLDAADDAGDMARMFRCALAQGIVEVDRYQTATT</sequence>
<organism evidence="1 2">
    <name type="scientific">Coniochaeta ligniaria NRRL 30616</name>
    <dbReference type="NCBI Taxonomy" id="1408157"/>
    <lineage>
        <taxon>Eukaryota</taxon>
        <taxon>Fungi</taxon>
        <taxon>Dikarya</taxon>
        <taxon>Ascomycota</taxon>
        <taxon>Pezizomycotina</taxon>
        <taxon>Sordariomycetes</taxon>
        <taxon>Sordariomycetidae</taxon>
        <taxon>Coniochaetales</taxon>
        <taxon>Coniochaetaceae</taxon>
        <taxon>Coniochaeta</taxon>
    </lineage>
</organism>
<dbReference type="STRING" id="1408157.A0A1J7JCT5"/>
<proteinExistence type="predicted"/>
<dbReference type="GO" id="GO:0016788">
    <property type="term" value="F:hydrolase activity, acting on ester bonds"/>
    <property type="evidence" value="ECO:0007669"/>
    <property type="project" value="InterPro"/>
</dbReference>
<dbReference type="Gene3D" id="2.160.20.10">
    <property type="entry name" value="Single-stranded right-handed beta-helix, Pectin lyase-like"/>
    <property type="match status" value="1"/>
</dbReference>
<evidence type="ECO:0000313" key="1">
    <source>
        <dbReference type="EMBL" id="OIW25394.1"/>
    </source>
</evidence>